<evidence type="ECO:0000313" key="3">
    <source>
        <dbReference type="Proteomes" id="UP000515563"/>
    </source>
</evidence>
<keyword evidence="3" id="KW-1185">Reference proteome</keyword>
<dbReference type="Gene3D" id="1.10.10.10">
    <property type="entry name" value="Winged helix-like DNA-binding domain superfamily/Winged helix DNA-binding domain"/>
    <property type="match status" value="1"/>
</dbReference>
<sequence>MVSEKVFTQLRRGTLEFCVLALLQGEERYGFELVKALGEVDGLVTTEGTIYPLLARLRREGLVETTWRESESGPPRRYYQSTVEGRQALAAFTADWERFRNSVDTVLGRGRQG</sequence>
<reference evidence="2 3" key="2">
    <citation type="journal article" date="2020" name="Microbiol. Resour. Announc.">
        <title>Antarctic desert soil bacteria exhibit high novel natural product potential, evaluated through long-read genome sequencing and comparative genomics.</title>
        <authorList>
            <person name="Benaud N."/>
            <person name="Edwards R.J."/>
            <person name="Amos T.G."/>
            <person name="D'Agostino P.M."/>
            <person name="Gutierrez-Chavez C."/>
            <person name="Montgomery K."/>
            <person name="Nicetic I."/>
            <person name="Ferrari B.C."/>
        </authorList>
    </citation>
    <scope>NUCLEOTIDE SEQUENCE [LARGE SCALE GENOMIC DNA]</scope>
    <source>
        <strain evidence="2 3">SPB151</strain>
    </source>
</reference>
<gene>
    <name evidence="2" type="ORF">F1D05_33630</name>
</gene>
<feature type="domain" description="Transcription regulator PadR N-terminal" evidence="1">
    <location>
        <begin position="19"/>
        <end position="90"/>
    </location>
</feature>
<dbReference type="EMBL" id="CP043661">
    <property type="protein sequence ID" value="QNE21955.1"/>
    <property type="molecule type" value="Genomic_DNA"/>
</dbReference>
<dbReference type="InterPro" id="IPR036390">
    <property type="entry name" value="WH_DNA-bd_sf"/>
</dbReference>
<organism evidence="2 3">
    <name type="scientific">Kribbella qitaiheensis</name>
    <dbReference type="NCBI Taxonomy" id="1544730"/>
    <lineage>
        <taxon>Bacteria</taxon>
        <taxon>Bacillati</taxon>
        <taxon>Actinomycetota</taxon>
        <taxon>Actinomycetes</taxon>
        <taxon>Propionibacteriales</taxon>
        <taxon>Kribbellaceae</taxon>
        <taxon>Kribbella</taxon>
    </lineage>
</organism>
<dbReference type="RefSeq" id="WP_185444364.1">
    <property type="nucleotide sequence ID" value="NZ_CP043661.1"/>
</dbReference>
<reference evidence="3" key="1">
    <citation type="submission" date="2019-09" db="EMBL/GenBank/DDBJ databases">
        <title>Antimicrobial potential of Antarctic Bacteria.</title>
        <authorList>
            <person name="Benaud N."/>
            <person name="Edwards R.J."/>
            <person name="Ferrari B.C."/>
        </authorList>
    </citation>
    <scope>NUCLEOTIDE SEQUENCE [LARGE SCALE GENOMIC DNA]</scope>
    <source>
        <strain evidence="3">SPB151</strain>
    </source>
</reference>
<dbReference type="PANTHER" id="PTHR33169">
    <property type="entry name" value="PADR-FAMILY TRANSCRIPTIONAL REGULATOR"/>
    <property type="match status" value="1"/>
</dbReference>
<proteinExistence type="predicted"/>
<dbReference type="AlphaFoldDB" id="A0A7G6X6U0"/>
<dbReference type="Proteomes" id="UP000515563">
    <property type="component" value="Chromosome"/>
</dbReference>
<accession>A0A7G6X6U0</accession>
<evidence type="ECO:0000313" key="2">
    <source>
        <dbReference type="EMBL" id="QNE21955.1"/>
    </source>
</evidence>
<dbReference type="PANTHER" id="PTHR33169:SF14">
    <property type="entry name" value="TRANSCRIPTIONAL REGULATOR RV3488"/>
    <property type="match status" value="1"/>
</dbReference>
<dbReference type="SUPFAM" id="SSF46785">
    <property type="entry name" value="Winged helix' DNA-binding domain"/>
    <property type="match status" value="1"/>
</dbReference>
<dbReference type="InterPro" id="IPR036388">
    <property type="entry name" value="WH-like_DNA-bd_sf"/>
</dbReference>
<dbReference type="Pfam" id="PF03551">
    <property type="entry name" value="PadR"/>
    <property type="match status" value="1"/>
</dbReference>
<dbReference type="KEGG" id="kqi:F1D05_33630"/>
<name>A0A7G6X6U0_9ACTN</name>
<dbReference type="InterPro" id="IPR005149">
    <property type="entry name" value="Tscrpt_reg_PadR_N"/>
</dbReference>
<dbReference type="InterPro" id="IPR052509">
    <property type="entry name" value="Metal_resp_DNA-bind_regulator"/>
</dbReference>
<protein>
    <submittedName>
        <fullName evidence="2">PadR family transcriptional regulator</fullName>
    </submittedName>
</protein>
<evidence type="ECO:0000259" key="1">
    <source>
        <dbReference type="Pfam" id="PF03551"/>
    </source>
</evidence>